<dbReference type="PANTHER" id="PTHR21136:SF168">
    <property type="entry name" value="VESICLE-ASSOCIATED MEMBRANE PROTEIN 9"/>
    <property type="match status" value="1"/>
</dbReference>
<gene>
    <name evidence="6" type="ORF">ECRASSUSDP1_LOCUS21420</name>
</gene>
<keyword evidence="4" id="KW-1133">Transmembrane helix</keyword>
<dbReference type="PROSITE" id="PS50859">
    <property type="entry name" value="LONGIN"/>
    <property type="match status" value="1"/>
</dbReference>
<dbReference type="Gene3D" id="3.30.450.50">
    <property type="entry name" value="Longin domain"/>
    <property type="match status" value="1"/>
</dbReference>
<comment type="similarity">
    <text evidence="1">Belongs to the synaptobrevin family.</text>
</comment>
<evidence type="ECO:0000259" key="5">
    <source>
        <dbReference type="PROSITE" id="PS50859"/>
    </source>
</evidence>
<keyword evidence="2 4" id="KW-0472">Membrane</keyword>
<keyword evidence="7" id="KW-1185">Reference proteome</keyword>
<accession>A0AAD1XWS5</accession>
<dbReference type="PANTHER" id="PTHR21136">
    <property type="entry name" value="SNARE PROTEINS"/>
    <property type="match status" value="1"/>
</dbReference>
<sequence length="230" mass="26400">MSIKYAVIARDPKMPLCEYTADSSFPEKVKTQMEYYLQEGIKMQRNASNIENYNEYIACTLYDTILFGCICDASINEDKAFRFLKDLKVEFAKVYKGHLGKVHEQKNLKPLCLDKYFRKTFIKVFDNYSTGISSTNLHLAFSKAEEVKEIAQKNVKDMIKNVQETDDLLQKSENFEKNAHEMEKIQRNTNFWLCSRRCLALFGGIALGLGIVYLILSFSICGNLALLTGC</sequence>
<feature type="transmembrane region" description="Helical" evidence="4">
    <location>
        <begin position="199"/>
        <end position="227"/>
    </location>
</feature>
<comment type="caution">
    <text evidence="6">The sequence shown here is derived from an EMBL/GenBank/DDBJ whole genome shotgun (WGS) entry which is preliminary data.</text>
</comment>
<evidence type="ECO:0000256" key="1">
    <source>
        <dbReference type="ARBA" id="ARBA00008025"/>
    </source>
</evidence>
<dbReference type="InterPro" id="IPR011012">
    <property type="entry name" value="Longin-like_dom_sf"/>
</dbReference>
<dbReference type="EMBL" id="CAMPGE010021894">
    <property type="protein sequence ID" value="CAI2379996.1"/>
    <property type="molecule type" value="Genomic_DNA"/>
</dbReference>
<dbReference type="Gene3D" id="1.20.5.110">
    <property type="match status" value="1"/>
</dbReference>
<keyword evidence="4" id="KW-0812">Transmembrane</keyword>
<evidence type="ECO:0000256" key="4">
    <source>
        <dbReference type="SAM" id="Phobius"/>
    </source>
</evidence>
<dbReference type="InterPro" id="IPR051097">
    <property type="entry name" value="Synaptobrevin-like_transport"/>
</dbReference>
<evidence type="ECO:0000313" key="6">
    <source>
        <dbReference type="EMBL" id="CAI2379996.1"/>
    </source>
</evidence>
<protein>
    <recommendedName>
        <fullName evidence="5">Longin domain-containing protein</fullName>
    </recommendedName>
</protein>
<evidence type="ECO:0000256" key="2">
    <source>
        <dbReference type="ARBA" id="ARBA00023136"/>
    </source>
</evidence>
<name>A0AAD1XWS5_EUPCR</name>
<dbReference type="Pfam" id="PF13774">
    <property type="entry name" value="Longin"/>
    <property type="match status" value="1"/>
</dbReference>
<dbReference type="Proteomes" id="UP001295684">
    <property type="component" value="Unassembled WGS sequence"/>
</dbReference>
<dbReference type="AlphaFoldDB" id="A0AAD1XWS5"/>
<proteinExistence type="inferred from homology"/>
<evidence type="ECO:0000313" key="7">
    <source>
        <dbReference type="Proteomes" id="UP001295684"/>
    </source>
</evidence>
<dbReference type="SUPFAM" id="SSF64356">
    <property type="entry name" value="SNARE-like"/>
    <property type="match status" value="1"/>
</dbReference>
<dbReference type="GO" id="GO:0012505">
    <property type="term" value="C:endomembrane system"/>
    <property type="evidence" value="ECO:0007669"/>
    <property type="project" value="UniProtKB-SubCell"/>
</dbReference>
<comment type="subcellular location">
    <subcellularLocation>
        <location evidence="3">Endomembrane system</location>
        <topology evidence="3">Single-pass type IV membrane protein</topology>
    </subcellularLocation>
</comment>
<evidence type="ECO:0000256" key="3">
    <source>
        <dbReference type="ARBA" id="ARBA00046280"/>
    </source>
</evidence>
<organism evidence="6 7">
    <name type="scientific">Euplotes crassus</name>
    <dbReference type="NCBI Taxonomy" id="5936"/>
    <lineage>
        <taxon>Eukaryota</taxon>
        <taxon>Sar</taxon>
        <taxon>Alveolata</taxon>
        <taxon>Ciliophora</taxon>
        <taxon>Intramacronucleata</taxon>
        <taxon>Spirotrichea</taxon>
        <taxon>Hypotrichia</taxon>
        <taxon>Euplotida</taxon>
        <taxon>Euplotidae</taxon>
        <taxon>Moneuplotes</taxon>
    </lineage>
</organism>
<reference evidence="6" key="1">
    <citation type="submission" date="2023-07" db="EMBL/GenBank/DDBJ databases">
        <authorList>
            <consortium name="AG Swart"/>
            <person name="Singh M."/>
            <person name="Singh A."/>
            <person name="Seah K."/>
            <person name="Emmerich C."/>
        </authorList>
    </citation>
    <scope>NUCLEOTIDE SEQUENCE</scope>
    <source>
        <strain evidence="6">DP1</strain>
    </source>
</reference>
<dbReference type="InterPro" id="IPR010908">
    <property type="entry name" value="Longin_dom"/>
</dbReference>
<feature type="domain" description="Longin" evidence="5">
    <location>
        <begin position="7"/>
        <end position="95"/>
    </location>
</feature>